<evidence type="ECO:0000256" key="1">
    <source>
        <dbReference type="ARBA" id="ARBA00023016"/>
    </source>
</evidence>
<protein>
    <submittedName>
        <fullName evidence="8">Protein lethal(2)essential for life-like</fullName>
    </submittedName>
</protein>
<evidence type="ECO:0000256" key="4">
    <source>
        <dbReference type="SAM" id="MobiDB-lite"/>
    </source>
</evidence>
<dbReference type="PANTHER" id="PTHR45640:SF13">
    <property type="entry name" value="HEAT SHOCK PROTEIN 22-RELATED"/>
    <property type="match status" value="1"/>
</dbReference>
<dbReference type="PROSITE" id="PS01031">
    <property type="entry name" value="SHSP"/>
    <property type="match status" value="1"/>
</dbReference>
<evidence type="ECO:0000256" key="3">
    <source>
        <dbReference type="RuleBase" id="RU003616"/>
    </source>
</evidence>
<feature type="domain" description="SHSP" evidence="6">
    <location>
        <begin position="75"/>
        <end position="185"/>
    </location>
</feature>
<feature type="region of interest" description="Disordered" evidence="4">
    <location>
        <begin position="174"/>
        <end position="215"/>
    </location>
</feature>
<dbReference type="Gene3D" id="2.60.40.790">
    <property type="match status" value="1"/>
</dbReference>
<dbReference type="InterPro" id="IPR002068">
    <property type="entry name" value="A-crystallin/Hsp20_dom"/>
</dbReference>
<dbReference type="GO" id="GO:0005634">
    <property type="term" value="C:nucleus"/>
    <property type="evidence" value="ECO:0007669"/>
    <property type="project" value="TreeGrafter"/>
</dbReference>
<dbReference type="OrthoDB" id="1431247at2759"/>
<feature type="signal peptide" evidence="5">
    <location>
        <begin position="1"/>
        <end position="28"/>
    </location>
</feature>
<dbReference type="RefSeq" id="XP_026733653.1">
    <property type="nucleotide sequence ID" value="XM_026877852.1"/>
</dbReference>
<feature type="compositionally biased region" description="Basic and acidic residues" evidence="4">
    <location>
        <begin position="188"/>
        <end position="199"/>
    </location>
</feature>
<dbReference type="InParanoid" id="A0A7E5VZ78"/>
<evidence type="ECO:0000313" key="8">
    <source>
        <dbReference type="RefSeq" id="XP_026733653.1"/>
    </source>
</evidence>
<evidence type="ECO:0000256" key="2">
    <source>
        <dbReference type="PROSITE-ProRule" id="PRU00285"/>
    </source>
</evidence>
<proteinExistence type="inferred from homology"/>
<sequence length="215" mass="23862">MMTFNKFSSIIAVATLLLGIASNNHVLAEEKCQQSRGNRLFDQTFGLALTPDDFLTSMMSPWGFNPFNDYFRPWRHLSRLTKDLGSTIKSDKDSFQINLDVQHFAPDEISVKTADGYVVIEAKHEEKQDEHGYVSRQFVRRYALPEGTESKEVVSQLSSDGILTVSAPKKVVEGKGERVVPITQTGPVRKEAKDAKPDESTQGTCSAKGESCSKA</sequence>
<reference evidence="8" key="1">
    <citation type="submission" date="2025-08" db="UniProtKB">
        <authorList>
            <consortium name="RefSeq"/>
        </authorList>
    </citation>
    <scope>IDENTIFICATION</scope>
</reference>
<dbReference type="GeneID" id="113497994"/>
<evidence type="ECO:0000256" key="5">
    <source>
        <dbReference type="SAM" id="SignalP"/>
    </source>
</evidence>
<name>A0A7E5VZ78_TRINI</name>
<dbReference type="KEGG" id="tnl:113497994"/>
<feature type="chain" id="PRO_5028916144" evidence="5">
    <location>
        <begin position="29"/>
        <end position="215"/>
    </location>
</feature>
<dbReference type="GO" id="GO:0009408">
    <property type="term" value="P:response to heat"/>
    <property type="evidence" value="ECO:0007669"/>
    <property type="project" value="TreeGrafter"/>
</dbReference>
<dbReference type="PANTHER" id="PTHR45640">
    <property type="entry name" value="HEAT SHOCK PROTEIN HSP-12.2-RELATED"/>
    <property type="match status" value="1"/>
</dbReference>
<dbReference type="InterPro" id="IPR001436">
    <property type="entry name" value="Alpha-crystallin/sHSP_animal"/>
</dbReference>
<accession>A0A7E5VZ78</accession>
<keyword evidence="7" id="KW-1185">Reference proteome</keyword>
<dbReference type="SUPFAM" id="SSF49764">
    <property type="entry name" value="HSP20-like chaperones"/>
    <property type="match status" value="1"/>
</dbReference>
<organism evidence="7 8">
    <name type="scientific">Trichoplusia ni</name>
    <name type="common">Cabbage looper</name>
    <dbReference type="NCBI Taxonomy" id="7111"/>
    <lineage>
        <taxon>Eukaryota</taxon>
        <taxon>Metazoa</taxon>
        <taxon>Ecdysozoa</taxon>
        <taxon>Arthropoda</taxon>
        <taxon>Hexapoda</taxon>
        <taxon>Insecta</taxon>
        <taxon>Pterygota</taxon>
        <taxon>Neoptera</taxon>
        <taxon>Endopterygota</taxon>
        <taxon>Lepidoptera</taxon>
        <taxon>Glossata</taxon>
        <taxon>Ditrysia</taxon>
        <taxon>Noctuoidea</taxon>
        <taxon>Noctuidae</taxon>
        <taxon>Plusiinae</taxon>
        <taxon>Trichoplusia</taxon>
    </lineage>
</organism>
<dbReference type="GO" id="GO:0051082">
    <property type="term" value="F:unfolded protein binding"/>
    <property type="evidence" value="ECO:0007669"/>
    <property type="project" value="TreeGrafter"/>
</dbReference>
<dbReference type="GO" id="GO:0042026">
    <property type="term" value="P:protein refolding"/>
    <property type="evidence" value="ECO:0007669"/>
    <property type="project" value="TreeGrafter"/>
</dbReference>
<evidence type="ECO:0000259" key="6">
    <source>
        <dbReference type="PROSITE" id="PS01031"/>
    </source>
</evidence>
<dbReference type="Proteomes" id="UP000322000">
    <property type="component" value="Chromosome 10"/>
</dbReference>
<dbReference type="PRINTS" id="PR00299">
    <property type="entry name" value="ACRYSTALLIN"/>
</dbReference>
<dbReference type="CDD" id="cd06526">
    <property type="entry name" value="metazoan_ACD"/>
    <property type="match status" value="1"/>
</dbReference>
<keyword evidence="5" id="KW-0732">Signal</keyword>
<gene>
    <name evidence="8" type="primary">LOC113497994</name>
</gene>
<dbReference type="CTD" id="692488"/>
<keyword evidence="1" id="KW-0346">Stress response</keyword>
<dbReference type="AlphaFoldDB" id="A0A7E5VZ78"/>
<dbReference type="InterPro" id="IPR008978">
    <property type="entry name" value="HSP20-like_chaperone"/>
</dbReference>
<dbReference type="Pfam" id="PF00011">
    <property type="entry name" value="HSP20"/>
    <property type="match status" value="1"/>
</dbReference>
<dbReference type="GO" id="GO:0005737">
    <property type="term" value="C:cytoplasm"/>
    <property type="evidence" value="ECO:0007669"/>
    <property type="project" value="TreeGrafter"/>
</dbReference>
<comment type="similarity">
    <text evidence="2 3">Belongs to the small heat shock protein (HSP20) family.</text>
</comment>
<evidence type="ECO:0000313" key="7">
    <source>
        <dbReference type="Proteomes" id="UP000322000"/>
    </source>
</evidence>